<dbReference type="SUPFAM" id="SSF51735">
    <property type="entry name" value="NAD(P)-binding Rossmann-fold domains"/>
    <property type="match status" value="1"/>
</dbReference>
<keyword evidence="2" id="KW-1185">Reference proteome</keyword>
<proteinExistence type="predicted"/>
<dbReference type="AlphaFoldDB" id="A0AAN7UH18"/>
<dbReference type="Gene3D" id="3.40.50.720">
    <property type="entry name" value="NAD(P)-binding Rossmann-like Domain"/>
    <property type="match status" value="1"/>
</dbReference>
<dbReference type="EMBL" id="JAWHQM010000024">
    <property type="protein sequence ID" value="KAK5632280.1"/>
    <property type="molecule type" value="Genomic_DNA"/>
</dbReference>
<evidence type="ECO:0000313" key="2">
    <source>
        <dbReference type="Proteomes" id="UP001305414"/>
    </source>
</evidence>
<reference evidence="1 2" key="1">
    <citation type="submission" date="2023-10" db="EMBL/GenBank/DDBJ databases">
        <title>Draft genome sequence of Xylaria bambusicola isolate GMP-LS, the root and basal stem rot pathogen of sugarcane in Indonesia.</title>
        <authorList>
            <person name="Selvaraj P."/>
            <person name="Muralishankar V."/>
            <person name="Muruganantham S."/>
            <person name="Sp S."/>
            <person name="Haryani S."/>
            <person name="Lau K.J.X."/>
            <person name="Naqvi N.I."/>
        </authorList>
    </citation>
    <scope>NUCLEOTIDE SEQUENCE [LARGE SCALE GENOMIC DNA]</scope>
    <source>
        <strain evidence="1">GMP-LS</strain>
    </source>
</reference>
<gene>
    <name evidence="1" type="ORF">RRF57_007994</name>
</gene>
<sequence>MPNSGSPIAIYTTGEELAHPPPAIVEGPGRRHYANAKLANILWTYALHKRLSEKVPDRGITVNSFDPGLMPGTGLAREASLLMRYARDKVMPKITPVPRVVPTNNIYRPEESGASLAC</sequence>
<protein>
    <submittedName>
        <fullName evidence="1">Uncharacterized protein</fullName>
    </submittedName>
</protein>
<evidence type="ECO:0000313" key="1">
    <source>
        <dbReference type="EMBL" id="KAK5632280.1"/>
    </source>
</evidence>
<comment type="caution">
    <text evidence="1">The sequence shown here is derived from an EMBL/GenBank/DDBJ whole genome shotgun (WGS) entry which is preliminary data.</text>
</comment>
<dbReference type="Proteomes" id="UP001305414">
    <property type="component" value="Unassembled WGS sequence"/>
</dbReference>
<accession>A0AAN7UH18</accession>
<organism evidence="1 2">
    <name type="scientific">Xylaria bambusicola</name>
    <dbReference type="NCBI Taxonomy" id="326684"/>
    <lineage>
        <taxon>Eukaryota</taxon>
        <taxon>Fungi</taxon>
        <taxon>Dikarya</taxon>
        <taxon>Ascomycota</taxon>
        <taxon>Pezizomycotina</taxon>
        <taxon>Sordariomycetes</taxon>
        <taxon>Xylariomycetidae</taxon>
        <taxon>Xylariales</taxon>
        <taxon>Xylariaceae</taxon>
        <taxon>Xylaria</taxon>
    </lineage>
</organism>
<dbReference type="InterPro" id="IPR036291">
    <property type="entry name" value="NAD(P)-bd_dom_sf"/>
</dbReference>
<name>A0AAN7UH18_9PEZI</name>